<organism evidence="1 2">
    <name type="scientific">Rhizobium rhizoryzae</name>
    <dbReference type="NCBI Taxonomy" id="451876"/>
    <lineage>
        <taxon>Bacteria</taxon>
        <taxon>Pseudomonadati</taxon>
        <taxon>Pseudomonadota</taxon>
        <taxon>Alphaproteobacteria</taxon>
        <taxon>Hyphomicrobiales</taxon>
        <taxon>Rhizobiaceae</taxon>
        <taxon>Rhizobium/Agrobacterium group</taxon>
        <taxon>Rhizobium</taxon>
    </lineage>
</organism>
<dbReference type="RefSeq" id="WP_165130404.1">
    <property type="nucleotide sequence ID" value="NZ_CP049247.1"/>
</dbReference>
<accession>A0A7W6PU51</accession>
<reference evidence="1 2" key="1">
    <citation type="submission" date="2020-08" db="EMBL/GenBank/DDBJ databases">
        <title>Genomic Encyclopedia of Type Strains, Phase IV (KMG-IV): sequencing the most valuable type-strain genomes for metagenomic binning, comparative biology and taxonomic classification.</title>
        <authorList>
            <person name="Goeker M."/>
        </authorList>
    </citation>
    <scope>NUCLEOTIDE SEQUENCE [LARGE SCALE GENOMIC DNA]</scope>
    <source>
        <strain evidence="1 2">DSM 29514</strain>
    </source>
</reference>
<name>A0A7W6PU51_9HYPH</name>
<comment type="caution">
    <text evidence="1">The sequence shown here is derived from an EMBL/GenBank/DDBJ whole genome shotgun (WGS) entry which is preliminary data.</text>
</comment>
<evidence type="ECO:0000313" key="1">
    <source>
        <dbReference type="EMBL" id="MBB4145857.1"/>
    </source>
</evidence>
<keyword evidence="2" id="KW-1185">Reference proteome</keyword>
<dbReference type="EMBL" id="JACIEC010000012">
    <property type="protein sequence ID" value="MBB4145857.1"/>
    <property type="molecule type" value="Genomic_DNA"/>
</dbReference>
<dbReference type="AlphaFoldDB" id="A0A7W6PU51"/>
<sequence length="164" mass="17677">MQNAFHYRLKAAQTDLIERCGGIERVAEKTGYSIAHVGRWNNRMAPDLMPHLIIPVLEADCGEALITSVFAEATGRSVSDPEGPIDEDACIMATTADVMTAAASFQREAAFAFSGEDLSPATADAIEKKAKLLQRAASAIRRCTAAIKAKGGLRSKLKSIRKRD</sequence>
<dbReference type="Proteomes" id="UP000519897">
    <property type="component" value="Unassembled WGS sequence"/>
</dbReference>
<evidence type="ECO:0000313" key="2">
    <source>
        <dbReference type="Proteomes" id="UP000519897"/>
    </source>
</evidence>
<gene>
    <name evidence="1" type="ORF">GGQ72_004423</name>
</gene>
<protein>
    <submittedName>
        <fullName evidence="1">Uncharacterized protein</fullName>
    </submittedName>
</protein>
<proteinExistence type="predicted"/>